<keyword evidence="2" id="KW-1185">Reference proteome</keyword>
<name>A0A074T7Z3_9RHOB</name>
<proteinExistence type="predicted"/>
<reference evidence="1 2" key="1">
    <citation type="submission" date="2014-03" db="EMBL/GenBank/DDBJ databases">
        <title>The draft genome sequence of Thioclava dalianensis DLFJ1-1.</title>
        <authorList>
            <person name="Lai Q."/>
            <person name="Shao Z."/>
        </authorList>
    </citation>
    <scope>NUCLEOTIDE SEQUENCE [LARGE SCALE GENOMIC DNA]</scope>
    <source>
        <strain evidence="1 2">DLFJ1-1</strain>
    </source>
</reference>
<dbReference type="AlphaFoldDB" id="A0A074T7Z3"/>
<dbReference type="STRING" id="1185766.SAMN05216224_10632"/>
<gene>
    <name evidence="1" type="ORF">DL1_19595</name>
</gene>
<evidence type="ECO:0000313" key="1">
    <source>
        <dbReference type="EMBL" id="KEP67809.1"/>
    </source>
</evidence>
<dbReference type="EMBL" id="JHEH01000079">
    <property type="protein sequence ID" value="KEP67809.1"/>
    <property type="molecule type" value="Genomic_DNA"/>
</dbReference>
<comment type="caution">
    <text evidence="1">The sequence shown here is derived from an EMBL/GenBank/DDBJ whole genome shotgun (WGS) entry which is preliminary data.</text>
</comment>
<dbReference type="OrthoDB" id="7744844at2"/>
<protein>
    <submittedName>
        <fullName evidence="1">Uncharacterized protein</fullName>
    </submittedName>
</protein>
<dbReference type="eggNOG" id="ENOG5031A1U">
    <property type="taxonomic scope" value="Bacteria"/>
</dbReference>
<accession>A0A074T7Z3</accession>
<dbReference type="RefSeq" id="WP_038070193.1">
    <property type="nucleotide sequence ID" value="NZ_FOVB01000006.1"/>
</dbReference>
<evidence type="ECO:0000313" key="2">
    <source>
        <dbReference type="Proteomes" id="UP000027725"/>
    </source>
</evidence>
<dbReference type="Proteomes" id="UP000027725">
    <property type="component" value="Unassembled WGS sequence"/>
</dbReference>
<sequence>MTIAIDMSQLVTAEDKAASAKQARDTAIKNECSAMIAATLDPFTLTNLQSAAIVGDLTTEQTATFSAAVNWITQMREACRASIEAGTDPAWPDLPEAVAALAKEF</sequence>
<organism evidence="1 2">
    <name type="scientific">Thioclava dalianensis</name>
    <dbReference type="NCBI Taxonomy" id="1185766"/>
    <lineage>
        <taxon>Bacteria</taxon>
        <taxon>Pseudomonadati</taxon>
        <taxon>Pseudomonadota</taxon>
        <taxon>Alphaproteobacteria</taxon>
        <taxon>Rhodobacterales</taxon>
        <taxon>Paracoccaceae</taxon>
        <taxon>Thioclava</taxon>
    </lineage>
</organism>